<dbReference type="GO" id="GO:0001530">
    <property type="term" value="F:lipopolysaccharide binding"/>
    <property type="evidence" value="ECO:0007669"/>
    <property type="project" value="TreeGrafter"/>
</dbReference>
<dbReference type="Gene3D" id="3.30.160.150">
    <property type="entry name" value="Lipoprotein like domain"/>
    <property type="match status" value="1"/>
</dbReference>
<evidence type="ECO:0000256" key="3">
    <source>
        <dbReference type="ARBA" id="ARBA00023139"/>
    </source>
</evidence>
<dbReference type="KEGG" id="ftc:DA46_1568"/>
<name>A0A0B6CQP3_FRATU</name>
<comment type="caution">
    <text evidence="7">The sequence shown here is derived from an EMBL/GenBank/DDBJ whole genome shotgun (WGS) entry which is preliminary data.</text>
</comment>
<keyword evidence="3 6" id="KW-0564">Palmitate</keyword>
<sequence length="191" mass="21034">MMKVRYIHTIFLFILSVVLLASCGFHPRGVLSDGNAGNFDSLVGTKVYIKADNFANFANALKRNLTNYNAIVVNDEKSADYIINIQDVKQESQLTSIVGGASNNTFQLIYTVTYNVVKPDDKTPVIPNRSINAQQFWQSNSGTQLAQNNEANRIYSYLEGQLVNNMATQVAALLPSKNTTQASTSSDNSLQ</sequence>
<dbReference type="eggNOG" id="COG2980">
    <property type="taxonomic scope" value="Bacteria"/>
</dbReference>
<evidence type="ECO:0000256" key="5">
    <source>
        <dbReference type="ARBA" id="ARBA00023288"/>
    </source>
</evidence>
<dbReference type="GO" id="GO:1990351">
    <property type="term" value="C:transporter complex"/>
    <property type="evidence" value="ECO:0007669"/>
    <property type="project" value="TreeGrafter"/>
</dbReference>
<dbReference type="EMBL" id="JAAGKH010000033">
    <property type="protein sequence ID" value="NDR89028.1"/>
    <property type="molecule type" value="Genomic_DNA"/>
</dbReference>
<dbReference type="Pfam" id="PF04390">
    <property type="entry name" value="LptE"/>
    <property type="match status" value="1"/>
</dbReference>
<comment type="subunit">
    <text evidence="6">Component of the lipopolysaccharide transport and assembly complex. Interacts with LptD.</text>
</comment>
<dbReference type="AlphaFoldDB" id="A0A0B6CQP3"/>
<evidence type="ECO:0000256" key="6">
    <source>
        <dbReference type="HAMAP-Rule" id="MF_01186"/>
    </source>
</evidence>
<evidence type="ECO:0000256" key="4">
    <source>
        <dbReference type="ARBA" id="ARBA00023237"/>
    </source>
</evidence>
<evidence type="ECO:0000256" key="1">
    <source>
        <dbReference type="ARBA" id="ARBA00022729"/>
    </source>
</evidence>
<comment type="similarity">
    <text evidence="6">Belongs to the LptE lipoprotein family.</text>
</comment>
<keyword evidence="2 6" id="KW-0472">Membrane</keyword>
<dbReference type="OMA" id="MRVRYIH"/>
<dbReference type="HAMAP" id="MF_01186">
    <property type="entry name" value="LPS_assembly_LptE"/>
    <property type="match status" value="1"/>
</dbReference>
<accession>A0A0B6CQP3</accession>
<gene>
    <name evidence="6" type="primary">lptE</name>
    <name evidence="7" type="ORF">FWJ04_05090</name>
</gene>
<dbReference type="KEGG" id="ftv:CH67_1578"/>
<keyword evidence="5 6" id="KW-0449">Lipoprotein</keyword>
<comment type="function">
    <text evidence="6">Together with LptD, is involved in the assembly of lipopolysaccharide (LPS) at the surface of the outer membrane. Required for the proper assembly of LptD. Binds LPS and may serve as the LPS recognition site at the outer membrane.</text>
</comment>
<keyword evidence="4 6" id="KW-0998">Cell outer membrane</keyword>
<dbReference type="RefSeq" id="WP_003016300.1">
    <property type="nucleotide sequence ID" value="NZ_AP023459.1"/>
</dbReference>
<reference evidence="7" key="2">
    <citation type="submission" date="2020-02" db="EMBL/GenBank/DDBJ databases">
        <title>Using affinity propagation clustering for identifying bacterial clades and subclades with whole-genome sequences of Francisella tularensis.</title>
        <authorList>
            <person name="Homeier-Bachmann T."/>
            <person name="Abdel-Glil M.Y."/>
            <person name="Hackbart A."/>
            <person name="Hotzel H."/>
            <person name="Tomaso H."/>
        </authorList>
    </citation>
    <scope>NUCLEOTIDE SEQUENCE</scope>
    <source>
        <strain evidence="7">17T1429</strain>
    </source>
</reference>
<evidence type="ECO:0000313" key="7">
    <source>
        <dbReference type="EMBL" id="NDR89028.1"/>
    </source>
</evidence>
<dbReference type="PANTHER" id="PTHR38098:SF1">
    <property type="entry name" value="LPS-ASSEMBLY LIPOPROTEIN LPTE"/>
    <property type="match status" value="1"/>
</dbReference>
<organism evidence="7">
    <name type="scientific">Francisella tularensis subsp. holarctica</name>
    <dbReference type="NCBI Taxonomy" id="119857"/>
    <lineage>
        <taxon>Bacteria</taxon>
        <taxon>Pseudomonadati</taxon>
        <taxon>Pseudomonadota</taxon>
        <taxon>Gammaproteobacteria</taxon>
        <taxon>Thiotrichales</taxon>
        <taxon>Francisellaceae</taxon>
        <taxon>Francisella</taxon>
    </lineage>
</organism>
<dbReference type="PROSITE" id="PS51257">
    <property type="entry name" value="PROKAR_LIPOPROTEIN"/>
    <property type="match status" value="1"/>
</dbReference>
<dbReference type="GO" id="GO:0015920">
    <property type="term" value="P:lipopolysaccharide transport"/>
    <property type="evidence" value="ECO:0007669"/>
    <property type="project" value="TreeGrafter"/>
</dbReference>
<reference evidence="7" key="1">
    <citation type="submission" date="2019-08" db="EMBL/GenBank/DDBJ databases">
        <authorList>
            <person name="Busch A."/>
        </authorList>
    </citation>
    <scope>NUCLEOTIDE SEQUENCE</scope>
    <source>
        <strain evidence="7">17T1429</strain>
    </source>
</reference>
<proteinExistence type="inferred from homology"/>
<dbReference type="HOGENOM" id="CLU_103309_2_1_6"/>
<keyword evidence="1 6" id="KW-0732">Signal</keyword>
<dbReference type="InterPro" id="IPR007485">
    <property type="entry name" value="LPS_assembly_LptE"/>
</dbReference>
<dbReference type="GO" id="GO:0009279">
    <property type="term" value="C:cell outer membrane"/>
    <property type="evidence" value="ECO:0007669"/>
    <property type="project" value="UniProtKB-SubCell"/>
</dbReference>
<protein>
    <recommendedName>
        <fullName evidence="6">LPS-assembly lipoprotein LptE</fullName>
    </recommendedName>
</protein>
<comment type="subcellular location">
    <subcellularLocation>
        <location evidence="6">Cell outer membrane</location>
        <topology evidence="6">Lipid-anchor</topology>
    </subcellularLocation>
</comment>
<dbReference type="PANTHER" id="PTHR38098">
    <property type="entry name" value="LPS-ASSEMBLY LIPOPROTEIN LPTE"/>
    <property type="match status" value="1"/>
</dbReference>
<dbReference type="GO" id="GO:0043165">
    <property type="term" value="P:Gram-negative-bacterium-type cell outer membrane assembly"/>
    <property type="evidence" value="ECO:0007669"/>
    <property type="project" value="UniProtKB-UniRule"/>
</dbReference>
<evidence type="ECO:0000256" key="2">
    <source>
        <dbReference type="ARBA" id="ARBA00023136"/>
    </source>
</evidence>